<keyword evidence="4" id="KW-1185">Reference proteome</keyword>
<protein>
    <recommendedName>
        <fullName evidence="5">WD40 repeat protein</fullName>
    </recommendedName>
</protein>
<dbReference type="InterPro" id="IPR011659">
    <property type="entry name" value="WD40"/>
</dbReference>
<dbReference type="InterPro" id="IPR011042">
    <property type="entry name" value="6-blade_b-propeller_TolB-like"/>
</dbReference>
<reference evidence="3" key="1">
    <citation type="submission" date="2022-08" db="EMBL/GenBank/DDBJ databases">
        <authorList>
            <person name="Somphong A."/>
            <person name="Phongsopitanun W."/>
        </authorList>
    </citation>
    <scope>NUCLEOTIDE SEQUENCE</scope>
    <source>
        <strain evidence="3">LP05-1</strain>
    </source>
</reference>
<feature type="region of interest" description="Disordered" evidence="2">
    <location>
        <begin position="275"/>
        <end position="296"/>
    </location>
</feature>
<dbReference type="SUPFAM" id="SSF82171">
    <property type="entry name" value="DPP6 N-terminal domain-like"/>
    <property type="match status" value="1"/>
</dbReference>
<evidence type="ECO:0000313" key="4">
    <source>
        <dbReference type="Proteomes" id="UP001431313"/>
    </source>
</evidence>
<name>A0ABT2CBL3_9ACTN</name>
<dbReference type="RefSeq" id="WP_258785428.1">
    <property type="nucleotide sequence ID" value="NZ_JANUGQ010000002.1"/>
</dbReference>
<feature type="compositionally biased region" description="Basic residues" evidence="2">
    <location>
        <begin position="1"/>
        <end position="12"/>
    </location>
</feature>
<comment type="caution">
    <text evidence="3">The sequence shown here is derived from an EMBL/GenBank/DDBJ whole genome shotgun (WGS) entry which is preliminary data.</text>
</comment>
<evidence type="ECO:0008006" key="5">
    <source>
        <dbReference type="Google" id="ProtNLM"/>
    </source>
</evidence>
<dbReference type="Proteomes" id="UP001431313">
    <property type="component" value="Unassembled WGS sequence"/>
</dbReference>
<comment type="similarity">
    <text evidence="1">Belongs to the TolB family.</text>
</comment>
<proteinExistence type="inferred from homology"/>
<organism evidence="3 4">
    <name type="scientific">Streptomyces pyxinae</name>
    <dbReference type="NCBI Taxonomy" id="2970734"/>
    <lineage>
        <taxon>Bacteria</taxon>
        <taxon>Bacillati</taxon>
        <taxon>Actinomycetota</taxon>
        <taxon>Actinomycetes</taxon>
        <taxon>Kitasatosporales</taxon>
        <taxon>Streptomycetaceae</taxon>
        <taxon>Streptomyces</taxon>
    </lineage>
</organism>
<evidence type="ECO:0000313" key="3">
    <source>
        <dbReference type="EMBL" id="MCS0634790.1"/>
    </source>
</evidence>
<gene>
    <name evidence="3" type="ORF">NX801_03775</name>
</gene>
<evidence type="ECO:0000256" key="2">
    <source>
        <dbReference type="SAM" id="MobiDB-lite"/>
    </source>
</evidence>
<dbReference type="PANTHER" id="PTHR36842">
    <property type="entry name" value="PROTEIN TOLB HOMOLOG"/>
    <property type="match status" value="1"/>
</dbReference>
<dbReference type="EMBL" id="JANUGQ010000002">
    <property type="protein sequence ID" value="MCS0634790.1"/>
    <property type="molecule type" value="Genomic_DNA"/>
</dbReference>
<dbReference type="Pfam" id="PF07676">
    <property type="entry name" value="PD40"/>
    <property type="match status" value="3"/>
</dbReference>
<dbReference type="Gene3D" id="2.120.10.30">
    <property type="entry name" value="TolB, C-terminal domain"/>
    <property type="match status" value="2"/>
</dbReference>
<accession>A0ABT2CBL3</accession>
<evidence type="ECO:0000256" key="1">
    <source>
        <dbReference type="ARBA" id="ARBA00009820"/>
    </source>
</evidence>
<sequence length="482" mass="50257">MRHSRHAGHSRRATRDTARDTTPGTVSAGRGTGANGRTRTALAVLAGTCLTAGVLAPGTAVARPADGGTARAVPAVERISVAQDGAQGNGPSHSSSISADGRTVTFLSAAGNLVPGDTDGATDIFIRSLSTGRTQRLEFGRPGLEPVALSADAEGRRGVVETYQYDPVTGEQTQELWVYDRDSGRVRPMLPGGPTLAGIQQAVISADGRSVAFQSTRADLVPGDTNGIADIFVHDLRRGTTKRVNVFSDGTQADRAAAGPSLSADGSRVLFISRTDLAPGPEGPGPGEPGAGTARKPISYPAFVHDLRTGRTEAASMGHDNATVGAISASLSADGRYALFSSRYVDVVPGDTNNQIDLFRRDLRRGTVERVSLAHDGAEPQGGESWNGVLSADGRTLLFNSVANNLVPGDTNDGEDLFARDLRTGAVERLPVTPDGSALPWDVYGYTTDARGRTVAFDSGSAALVPEDTNGVSDVYVLRRRS</sequence>
<feature type="region of interest" description="Disordered" evidence="2">
    <location>
        <begin position="1"/>
        <end position="35"/>
    </location>
</feature>